<dbReference type="AlphaFoldDB" id="A0A1G2R0Z7"/>
<organism evidence="1 2">
    <name type="scientific">Candidatus Wildermuthbacteria bacterium RIFCSPHIGHO2_02_FULL_45_25</name>
    <dbReference type="NCBI Taxonomy" id="1802450"/>
    <lineage>
        <taxon>Bacteria</taxon>
        <taxon>Candidatus Wildermuthiibacteriota</taxon>
    </lineage>
</organism>
<evidence type="ECO:0000313" key="2">
    <source>
        <dbReference type="Proteomes" id="UP000178092"/>
    </source>
</evidence>
<dbReference type="Pfam" id="PF09876">
    <property type="entry name" value="DUF2103"/>
    <property type="match status" value="1"/>
</dbReference>
<sequence length="110" mass="12828">MKKNIWRFKSILRNENVKYRGSHDKIKYEHHLIPGLDAFLRKEIFVLEYVKSIIPGRISKSKGGQEKLKVTFQYETPSGAKLLAKGSKVVQEVFVVTQEPEKLKEVIEER</sequence>
<dbReference type="InterPro" id="IPR018664">
    <property type="entry name" value="DUF2103_metal-binding"/>
</dbReference>
<accession>A0A1G2R0Z7</accession>
<evidence type="ECO:0000313" key="1">
    <source>
        <dbReference type="EMBL" id="OHA66453.1"/>
    </source>
</evidence>
<reference evidence="1 2" key="1">
    <citation type="journal article" date="2016" name="Nat. Commun.">
        <title>Thousands of microbial genomes shed light on interconnected biogeochemical processes in an aquifer system.</title>
        <authorList>
            <person name="Anantharaman K."/>
            <person name="Brown C.T."/>
            <person name="Hug L.A."/>
            <person name="Sharon I."/>
            <person name="Castelle C.J."/>
            <person name="Probst A.J."/>
            <person name="Thomas B.C."/>
            <person name="Singh A."/>
            <person name="Wilkins M.J."/>
            <person name="Karaoz U."/>
            <person name="Brodie E.L."/>
            <person name="Williams K.H."/>
            <person name="Hubbard S.S."/>
            <person name="Banfield J.F."/>
        </authorList>
    </citation>
    <scope>NUCLEOTIDE SEQUENCE [LARGE SCALE GENOMIC DNA]</scope>
</reference>
<dbReference type="EMBL" id="MHTV01000033">
    <property type="protein sequence ID" value="OHA66453.1"/>
    <property type="molecule type" value="Genomic_DNA"/>
</dbReference>
<gene>
    <name evidence="1" type="ORF">A3C04_01375</name>
</gene>
<comment type="caution">
    <text evidence="1">The sequence shown here is derived from an EMBL/GenBank/DDBJ whole genome shotgun (WGS) entry which is preliminary data.</text>
</comment>
<protein>
    <submittedName>
        <fullName evidence="1">Uncharacterized protein</fullName>
    </submittedName>
</protein>
<name>A0A1G2R0Z7_9BACT</name>
<proteinExistence type="predicted"/>
<dbReference type="Proteomes" id="UP000178092">
    <property type="component" value="Unassembled WGS sequence"/>
</dbReference>